<comment type="subcellular location">
    <subcellularLocation>
        <location evidence="1">Membrane</location>
        <topology evidence="1">Multi-pass membrane protein</topology>
    </subcellularLocation>
</comment>
<dbReference type="CDD" id="cd01116">
    <property type="entry name" value="P_permease"/>
    <property type="match status" value="1"/>
</dbReference>
<feature type="transmembrane region" description="Helical" evidence="7">
    <location>
        <begin position="624"/>
        <end position="644"/>
    </location>
</feature>
<feature type="transmembrane region" description="Helical" evidence="7">
    <location>
        <begin position="309"/>
        <end position="329"/>
    </location>
</feature>
<evidence type="ECO:0000256" key="3">
    <source>
        <dbReference type="ARBA" id="ARBA00022692"/>
    </source>
</evidence>
<keyword evidence="10" id="KW-1185">Reference proteome</keyword>
<evidence type="ECO:0000256" key="4">
    <source>
        <dbReference type="ARBA" id="ARBA00022989"/>
    </source>
</evidence>
<protein>
    <recommendedName>
        <fullName evidence="8">Citrate transporter-like domain-containing protein</fullName>
    </recommendedName>
</protein>
<dbReference type="InParanoid" id="A0A7R8YP02"/>
<feature type="transmembrane region" description="Helical" evidence="7">
    <location>
        <begin position="698"/>
        <end position="718"/>
    </location>
</feature>
<accession>A0A7R8YP02</accession>
<feature type="compositionally biased region" description="Basic residues" evidence="6">
    <location>
        <begin position="1"/>
        <end position="12"/>
    </location>
</feature>
<feature type="compositionally biased region" description="Acidic residues" evidence="6">
    <location>
        <begin position="80"/>
        <end position="89"/>
    </location>
</feature>
<evidence type="ECO:0000256" key="6">
    <source>
        <dbReference type="SAM" id="MobiDB-lite"/>
    </source>
</evidence>
<sequence>MKRKLKITKRLGQRNDSESQKSYISKLGGDEPRNSVSEDSLKVWSELPAKIRQDPSLALFKTEHEKLHGKPIDTEAANEVTDESENPDNEYDHDNNEHTTDNDDNTKETEFVSISPNRTIGNIPVNKKVSIVSAQVVTQPERYRKYARMVSLLVIWLIVTSILATTREKTTEGTQIVIPSIGVKEFTLGNRPSNSLFKLTFQGAFLSPLEIEGNETNFLEVQFQIVDKSNDSFLLNILDIWKVPTVRPQYYETSKLRAITRRFELSSFEQEILDQGSRVIQLSISKQSQVQTYDLFAMEVFYNPEIVDIPTGALFGALILAIMYILIIWEIVHRTFASIISATMAIAVLAVFGDRPTMEEIVVWMDTDTLLLLFSMMALVAVLTETGIFDYLAVLTFEISNGKIWPLIHCLCLITCLVSGFLDNVTTVLLMTPITIRLCEVMKLDPVPILMAIVVHANIGGTMTPIGDPPNIIITNNHYIQNNGVTFITFIAHMVPGVILVVIQTSLHFRYIFRDIHNLRLTESEELKNLRREISVWKRAAGSINSYSKDADVVKDTLLKKVRVLRRRLKKMETAGTVSTDDYNHTLENLRSMYPLKNKPLLMKSASVLVFIIVLFFTESIPGLRHLSLGWVALTGMILLLIISGRDDMDCLLSRIEWTTLLFFACMFVTMESLSRLGFITWIGQQTESIILSVPQDSRLACAIFLILWISALSSAFVDSVPITAMMVKVVVTLAENEKLNLPLQPLVWALTFGPCLGGNGTVYGASANVVCAGIAEQHGYKISFIKFFRIVFPMMLASVIVITVYLLFSHVLLDWH</sequence>
<feature type="transmembrane region" description="Helical" evidence="7">
    <location>
        <begin position="404"/>
        <end position="422"/>
    </location>
</feature>
<feature type="transmembrane region" description="Helical" evidence="7">
    <location>
        <begin position="372"/>
        <end position="392"/>
    </location>
</feature>
<feature type="compositionally biased region" description="Basic and acidic residues" evidence="6">
    <location>
        <begin position="90"/>
        <end position="108"/>
    </location>
</feature>
<feature type="transmembrane region" description="Helical" evidence="7">
    <location>
        <begin position="336"/>
        <end position="352"/>
    </location>
</feature>
<dbReference type="Proteomes" id="UP000594454">
    <property type="component" value="Chromosome 1"/>
</dbReference>
<evidence type="ECO:0000259" key="8">
    <source>
        <dbReference type="Pfam" id="PF03600"/>
    </source>
</evidence>
<evidence type="ECO:0000313" key="10">
    <source>
        <dbReference type="Proteomes" id="UP000594454"/>
    </source>
</evidence>
<evidence type="ECO:0000256" key="5">
    <source>
        <dbReference type="ARBA" id="ARBA00023136"/>
    </source>
</evidence>
<gene>
    <name evidence="9" type="ORF">HERILL_LOCUS3392</name>
</gene>
<dbReference type="GO" id="GO:0016020">
    <property type="term" value="C:membrane"/>
    <property type="evidence" value="ECO:0007669"/>
    <property type="project" value="UniProtKB-SubCell"/>
</dbReference>
<proteinExistence type="predicted"/>
<feature type="domain" description="Citrate transporter-like" evidence="8">
    <location>
        <begin position="324"/>
        <end position="754"/>
    </location>
</feature>
<keyword evidence="4 7" id="KW-1133">Transmembrane helix</keyword>
<evidence type="ECO:0000256" key="2">
    <source>
        <dbReference type="ARBA" id="ARBA00022448"/>
    </source>
</evidence>
<dbReference type="AlphaFoldDB" id="A0A7R8YP02"/>
<dbReference type="InterPro" id="IPR004680">
    <property type="entry name" value="Cit_transptr-like_dom"/>
</dbReference>
<feature type="transmembrane region" description="Helical" evidence="7">
    <location>
        <begin position="485"/>
        <end position="503"/>
    </location>
</feature>
<feature type="region of interest" description="Disordered" evidence="6">
    <location>
        <begin position="1"/>
        <end position="40"/>
    </location>
</feature>
<feature type="transmembrane region" description="Helical" evidence="7">
    <location>
        <begin position="788"/>
        <end position="809"/>
    </location>
</feature>
<dbReference type="PANTHER" id="PTHR43568">
    <property type="entry name" value="P PROTEIN"/>
    <property type="match status" value="1"/>
</dbReference>
<evidence type="ECO:0000256" key="1">
    <source>
        <dbReference type="ARBA" id="ARBA00004141"/>
    </source>
</evidence>
<dbReference type="EMBL" id="LR899009">
    <property type="protein sequence ID" value="CAD7080226.1"/>
    <property type="molecule type" value="Genomic_DNA"/>
</dbReference>
<dbReference type="PANTHER" id="PTHR43568:SF1">
    <property type="entry name" value="P PROTEIN"/>
    <property type="match status" value="1"/>
</dbReference>
<dbReference type="OrthoDB" id="442352at2759"/>
<feature type="transmembrane region" description="Helical" evidence="7">
    <location>
        <begin position="656"/>
        <end position="678"/>
    </location>
</feature>
<feature type="transmembrane region" description="Helical" evidence="7">
    <location>
        <begin position="146"/>
        <end position="164"/>
    </location>
</feature>
<keyword evidence="3 7" id="KW-0812">Transmembrane</keyword>
<reference evidence="9 10" key="1">
    <citation type="submission" date="2020-11" db="EMBL/GenBank/DDBJ databases">
        <authorList>
            <person name="Wallbank WR R."/>
            <person name="Pardo Diaz C."/>
            <person name="Kozak K."/>
            <person name="Martin S."/>
            <person name="Jiggins C."/>
            <person name="Moest M."/>
            <person name="Warren A I."/>
            <person name="Generalovic N T."/>
            <person name="Byers J.R.P. K."/>
            <person name="Montejo-Kovacevich G."/>
            <person name="Yen C E."/>
        </authorList>
    </citation>
    <scope>NUCLEOTIDE SEQUENCE [LARGE SCALE GENOMIC DNA]</scope>
</reference>
<dbReference type="GO" id="GO:0055085">
    <property type="term" value="P:transmembrane transport"/>
    <property type="evidence" value="ECO:0007669"/>
    <property type="project" value="InterPro"/>
</dbReference>
<feature type="region of interest" description="Disordered" evidence="6">
    <location>
        <begin position="68"/>
        <end position="108"/>
    </location>
</feature>
<dbReference type="InterPro" id="IPR051475">
    <property type="entry name" value="Diverse_Ion_Transporter"/>
</dbReference>
<keyword evidence="2" id="KW-0813">Transport</keyword>
<name>A0A7R8YP02_HERIL</name>
<dbReference type="Pfam" id="PF03600">
    <property type="entry name" value="CitMHS"/>
    <property type="match status" value="1"/>
</dbReference>
<feature type="transmembrane region" description="Helical" evidence="7">
    <location>
        <begin position="601"/>
        <end position="618"/>
    </location>
</feature>
<evidence type="ECO:0000313" key="9">
    <source>
        <dbReference type="EMBL" id="CAD7080226.1"/>
    </source>
</evidence>
<organism evidence="9 10">
    <name type="scientific">Hermetia illucens</name>
    <name type="common">Black soldier fly</name>
    <dbReference type="NCBI Taxonomy" id="343691"/>
    <lineage>
        <taxon>Eukaryota</taxon>
        <taxon>Metazoa</taxon>
        <taxon>Ecdysozoa</taxon>
        <taxon>Arthropoda</taxon>
        <taxon>Hexapoda</taxon>
        <taxon>Insecta</taxon>
        <taxon>Pterygota</taxon>
        <taxon>Neoptera</taxon>
        <taxon>Endopterygota</taxon>
        <taxon>Diptera</taxon>
        <taxon>Brachycera</taxon>
        <taxon>Stratiomyomorpha</taxon>
        <taxon>Stratiomyidae</taxon>
        <taxon>Hermetiinae</taxon>
        <taxon>Hermetia</taxon>
    </lineage>
</organism>
<keyword evidence="5 7" id="KW-0472">Membrane</keyword>
<evidence type="ECO:0000256" key="7">
    <source>
        <dbReference type="SAM" id="Phobius"/>
    </source>
</evidence>